<gene>
    <name evidence="1" type="ORF">CACET_c23530</name>
</gene>
<evidence type="ECO:0000313" key="1">
    <source>
        <dbReference type="EMBL" id="AKL95799.1"/>
    </source>
</evidence>
<dbReference type="InterPro" id="IPR019808">
    <property type="entry name" value="Histidine_triad_CS"/>
</dbReference>
<reference evidence="1 2" key="1">
    <citation type="submission" date="2014-10" db="EMBL/GenBank/DDBJ databases">
        <title>Genome sequence of Clostridium aceticum DSM 1496.</title>
        <authorList>
            <person name="Poehlein A."/>
            <person name="Schiel-Bengelsdorf B."/>
            <person name="Gottschalk G."/>
            <person name="Duerre P."/>
            <person name="Daniel R."/>
        </authorList>
    </citation>
    <scope>NUCLEOTIDE SEQUENCE [LARGE SCALE GENOMIC DNA]</scope>
    <source>
        <strain evidence="1 2">DSM 1496</strain>
    </source>
</reference>
<dbReference type="PATRIC" id="fig|84022.5.peg.2162"/>
<dbReference type="CDD" id="cd01276">
    <property type="entry name" value="PKCI_related"/>
    <property type="match status" value="1"/>
</dbReference>
<dbReference type="Gene3D" id="3.30.428.10">
    <property type="entry name" value="HIT-like"/>
    <property type="match status" value="1"/>
</dbReference>
<dbReference type="STRING" id="84022.CACET_c23530"/>
<keyword evidence="2" id="KW-1185">Reference proteome</keyword>
<dbReference type="InterPro" id="IPR001310">
    <property type="entry name" value="Histidine_triad_HIT"/>
</dbReference>
<dbReference type="Proteomes" id="UP000035704">
    <property type="component" value="Chromosome"/>
</dbReference>
<dbReference type="EMBL" id="CP009687">
    <property type="protein sequence ID" value="AKL95799.1"/>
    <property type="molecule type" value="Genomic_DNA"/>
</dbReference>
<dbReference type="PRINTS" id="PR00332">
    <property type="entry name" value="HISTRIAD"/>
</dbReference>
<dbReference type="InterPro" id="IPR011146">
    <property type="entry name" value="HIT-like"/>
</dbReference>
<name>A0A0D8I5T1_9CLOT</name>
<evidence type="ECO:0000313" key="2">
    <source>
        <dbReference type="Proteomes" id="UP000035704"/>
    </source>
</evidence>
<dbReference type="SUPFAM" id="SSF54197">
    <property type="entry name" value="HIT-like"/>
    <property type="match status" value="1"/>
</dbReference>
<organism evidence="1 2">
    <name type="scientific">Clostridium aceticum</name>
    <dbReference type="NCBI Taxonomy" id="84022"/>
    <lineage>
        <taxon>Bacteria</taxon>
        <taxon>Bacillati</taxon>
        <taxon>Bacillota</taxon>
        <taxon>Clostridia</taxon>
        <taxon>Eubacteriales</taxon>
        <taxon>Clostridiaceae</taxon>
        <taxon>Clostridium</taxon>
    </lineage>
</organism>
<dbReference type="PROSITE" id="PS00892">
    <property type="entry name" value="HIT_1"/>
    <property type="match status" value="1"/>
</dbReference>
<protein>
    <submittedName>
        <fullName evidence="1">HIT-like protein</fullName>
    </submittedName>
</protein>
<dbReference type="PROSITE" id="PS51084">
    <property type="entry name" value="HIT_2"/>
    <property type="match status" value="1"/>
</dbReference>
<dbReference type="KEGG" id="cace:CACET_c23530"/>
<dbReference type="GO" id="GO:0003824">
    <property type="term" value="F:catalytic activity"/>
    <property type="evidence" value="ECO:0007669"/>
    <property type="project" value="InterPro"/>
</dbReference>
<proteinExistence type="predicted"/>
<dbReference type="AlphaFoldDB" id="A0A0D8I5T1"/>
<dbReference type="Pfam" id="PF01230">
    <property type="entry name" value="HIT"/>
    <property type="match status" value="1"/>
</dbReference>
<accession>A0A0D8I5T1</accession>
<dbReference type="PANTHER" id="PTHR23089">
    <property type="entry name" value="HISTIDINE TRIAD HIT PROTEIN"/>
    <property type="match status" value="1"/>
</dbReference>
<dbReference type="RefSeq" id="WP_044826262.1">
    <property type="nucleotide sequence ID" value="NZ_CP009687.1"/>
</dbReference>
<dbReference type="InterPro" id="IPR036265">
    <property type="entry name" value="HIT-like_sf"/>
</dbReference>
<dbReference type="OrthoDB" id="9784774at2"/>
<sequence>MSECIFCKIVKGEIPAAILYEDDKVVAFKDIQPTAPNHVLVIPKKHIVSMAHATEEDLQEILPQIFKVIQKLSQELGIKEEGFRIVNNCGKQGGQTVDHLHFHLLGGRQMLWPPG</sequence>